<dbReference type="Gene3D" id="3.40.50.300">
    <property type="entry name" value="P-loop containing nucleotide triphosphate hydrolases"/>
    <property type="match status" value="1"/>
</dbReference>
<dbReference type="SUPFAM" id="SSF52540">
    <property type="entry name" value="P-loop containing nucleoside triphosphate hydrolases"/>
    <property type="match status" value="1"/>
</dbReference>
<dbReference type="GO" id="GO:0016887">
    <property type="term" value="F:ATP hydrolysis activity"/>
    <property type="evidence" value="ECO:0007669"/>
    <property type="project" value="InterPro"/>
</dbReference>
<dbReference type="PROSITE" id="PS50893">
    <property type="entry name" value="ABC_TRANSPORTER_2"/>
    <property type="match status" value="1"/>
</dbReference>
<dbReference type="InterPro" id="IPR003593">
    <property type="entry name" value="AAA+_ATPase"/>
</dbReference>
<evidence type="ECO:0000256" key="2">
    <source>
        <dbReference type="ARBA" id="ARBA00022741"/>
    </source>
</evidence>
<comment type="caution">
    <text evidence="5">The sequence shown here is derived from an EMBL/GenBank/DDBJ whole genome shotgun (WGS) entry which is preliminary data.</text>
</comment>
<gene>
    <name evidence="5" type="primary">ytrB_3</name>
    <name evidence="5" type="ORF">MOTE_19750</name>
</gene>
<dbReference type="PANTHER" id="PTHR42939:SF3">
    <property type="entry name" value="ABC TRANSPORTER ATP-BINDING COMPONENT"/>
    <property type="match status" value="1"/>
</dbReference>
<dbReference type="PANTHER" id="PTHR42939">
    <property type="entry name" value="ABC TRANSPORTER ATP-BINDING PROTEIN ALBC-RELATED"/>
    <property type="match status" value="1"/>
</dbReference>
<dbReference type="Pfam" id="PF00005">
    <property type="entry name" value="ABC_tran"/>
    <property type="match status" value="1"/>
</dbReference>
<dbReference type="EMBL" id="MDDC01000015">
    <property type="protein sequence ID" value="OIQ58453.1"/>
    <property type="molecule type" value="Genomic_DNA"/>
</dbReference>
<dbReference type="InterPro" id="IPR003439">
    <property type="entry name" value="ABC_transporter-like_ATP-bd"/>
</dbReference>
<organism evidence="5 6">
    <name type="scientific">Neomoorella thermoacetica</name>
    <name type="common">Clostridium thermoaceticum</name>
    <dbReference type="NCBI Taxonomy" id="1525"/>
    <lineage>
        <taxon>Bacteria</taxon>
        <taxon>Bacillati</taxon>
        <taxon>Bacillota</taxon>
        <taxon>Clostridia</taxon>
        <taxon>Neomoorellales</taxon>
        <taxon>Neomoorellaceae</taxon>
        <taxon>Neomoorella</taxon>
    </lineage>
</organism>
<dbReference type="CDD" id="cd03230">
    <property type="entry name" value="ABC_DR_subfamily_A"/>
    <property type="match status" value="1"/>
</dbReference>
<keyword evidence="3 5" id="KW-0067">ATP-binding</keyword>
<accession>A0A1J5P3D6</accession>
<dbReference type="InterPro" id="IPR051782">
    <property type="entry name" value="ABC_Transporter_VariousFunc"/>
</dbReference>
<protein>
    <submittedName>
        <fullName evidence="5">ABC transporter ATP-binding protein YtrB</fullName>
    </submittedName>
</protein>
<evidence type="ECO:0000313" key="5">
    <source>
        <dbReference type="EMBL" id="OIQ58453.1"/>
    </source>
</evidence>
<evidence type="ECO:0000256" key="3">
    <source>
        <dbReference type="ARBA" id="ARBA00022840"/>
    </source>
</evidence>
<dbReference type="AlphaFoldDB" id="A0A1J5P3D6"/>
<dbReference type="OrthoDB" id="9804819at2"/>
<name>A0A1J5P3D6_NEOTH</name>
<evidence type="ECO:0000256" key="1">
    <source>
        <dbReference type="ARBA" id="ARBA00022448"/>
    </source>
</evidence>
<reference evidence="5 6" key="1">
    <citation type="submission" date="2016-08" db="EMBL/GenBank/DDBJ databases">
        <title>Genome-based comparison of Moorella thermoacetic strains.</title>
        <authorList>
            <person name="Poehlein A."/>
            <person name="Bengelsdorf F.R."/>
            <person name="Esser C."/>
            <person name="Duerre P."/>
            <person name="Daniel R."/>
        </authorList>
    </citation>
    <scope>NUCLEOTIDE SEQUENCE [LARGE SCALE GENOMIC DNA]</scope>
    <source>
        <strain evidence="5 6">DSM 21394</strain>
    </source>
</reference>
<dbReference type="SMART" id="SM00382">
    <property type="entry name" value="AAA"/>
    <property type="match status" value="1"/>
</dbReference>
<proteinExistence type="predicted"/>
<keyword evidence="2" id="KW-0547">Nucleotide-binding</keyword>
<dbReference type="GO" id="GO:0005524">
    <property type="term" value="F:ATP binding"/>
    <property type="evidence" value="ECO:0007669"/>
    <property type="project" value="UniProtKB-KW"/>
</dbReference>
<evidence type="ECO:0000313" key="6">
    <source>
        <dbReference type="Proteomes" id="UP000182811"/>
    </source>
</evidence>
<dbReference type="InterPro" id="IPR027417">
    <property type="entry name" value="P-loop_NTPase"/>
</dbReference>
<feature type="domain" description="ABC transporter" evidence="4">
    <location>
        <begin position="5"/>
        <end position="230"/>
    </location>
</feature>
<keyword evidence="1" id="KW-0813">Transport</keyword>
<dbReference type="Proteomes" id="UP000182811">
    <property type="component" value="Unassembled WGS sequence"/>
</dbReference>
<evidence type="ECO:0000259" key="4">
    <source>
        <dbReference type="PROSITE" id="PS50893"/>
    </source>
</evidence>
<sequence>MTAALEVQNLKKSFPGFTLGPLSLELPAGYIMGFIGPNGAGKSTTIKCLLNLFHADDGEIRVYGLDSRRDELEIRQVVGYVAESHPYYQDMTVAWTAGFYARLYRHWDDGLCRRLLEKFNVPRDRKVKELSRGTRTKLSLALALAHRPRLLILDEPMAGLDPIARHDVLQEMLAFIQDEERAIFFSTHLMEDVEKVADYVAVLNEGRLLLCQEKDDLLADWKRLAFPASRLEELKPWLKTCQQEGGRCLGVTGSYRHLLQQLPEAARYLETSPLKLEDLLLAAVRQGKTGRS</sequence>